<keyword evidence="4" id="KW-1185">Reference proteome</keyword>
<evidence type="ECO:0000256" key="1">
    <source>
        <dbReference type="ARBA" id="ARBA00004613"/>
    </source>
</evidence>
<organism evidence="3 4">
    <name type="scientific">Rhizobium acidisoli</name>
    <dbReference type="NCBI Taxonomy" id="1538158"/>
    <lineage>
        <taxon>Bacteria</taxon>
        <taxon>Pseudomonadati</taxon>
        <taxon>Pseudomonadota</taxon>
        <taxon>Alphaproteobacteria</taxon>
        <taxon>Hyphomicrobiales</taxon>
        <taxon>Rhizobiaceae</taxon>
        <taxon>Rhizobium/Agrobacterium group</taxon>
        <taxon>Rhizobium</taxon>
    </lineage>
</organism>
<dbReference type="Pfam" id="PF00353">
    <property type="entry name" value="HemolysinCabind"/>
    <property type="match status" value="13"/>
</dbReference>
<reference evidence="3 4" key="1">
    <citation type="submission" date="2019-01" db="EMBL/GenBank/DDBJ databases">
        <title>Genomic insights into the origins and evolution of symbiotic genes in the Phaseolus vulgaris microsymbionts.</title>
        <authorList>
            <person name="Tong W."/>
        </authorList>
    </citation>
    <scope>NUCLEOTIDE SEQUENCE [LARGE SCALE GENOMIC DNA]</scope>
    <source>
        <strain evidence="3 4">FH23</strain>
    </source>
</reference>
<gene>
    <name evidence="3" type="ORF">CO657_07235</name>
</gene>
<protein>
    <recommendedName>
        <fullName evidence="5">RTX toxin</fullName>
    </recommendedName>
</protein>
<proteinExistence type="predicted"/>
<evidence type="ECO:0000313" key="3">
    <source>
        <dbReference type="EMBL" id="QAS77884.1"/>
    </source>
</evidence>
<dbReference type="SUPFAM" id="SSF51120">
    <property type="entry name" value="beta-Roll"/>
    <property type="match status" value="10"/>
</dbReference>
<evidence type="ECO:0000256" key="2">
    <source>
        <dbReference type="ARBA" id="ARBA00022525"/>
    </source>
</evidence>
<name>A0AAE5WP60_9HYPH</name>
<comment type="subcellular location">
    <subcellularLocation>
        <location evidence="1">Secreted</location>
    </subcellularLocation>
</comment>
<dbReference type="GO" id="GO:0005509">
    <property type="term" value="F:calcium ion binding"/>
    <property type="evidence" value="ECO:0007669"/>
    <property type="project" value="InterPro"/>
</dbReference>
<dbReference type="EMBL" id="CP034998">
    <property type="protein sequence ID" value="QAS77884.1"/>
    <property type="molecule type" value="Genomic_DNA"/>
</dbReference>
<dbReference type="PROSITE" id="PS00330">
    <property type="entry name" value="HEMOLYSIN_CALCIUM"/>
    <property type="match status" value="14"/>
</dbReference>
<accession>A0AAE5WP60</accession>
<dbReference type="KEGG" id="rad:CO657_07235"/>
<dbReference type="Proteomes" id="UP000220927">
    <property type="component" value="Chromosome"/>
</dbReference>
<dbReference type="InterPro" id="IPR001343">
    <property type="entry name" value="Hemolysn_Ca-bd"/>
</dbReference>
<dbReference type="InterPro" id="IPR011049">
    <property type="entry name" value="Serralysin-like_metalloprot_C"/>
</dbReference>
<dbReference type="InterPro" id="IPR050557">
    <property type="entry name" value="RTX_toxin/Mannuronan_C5-epim"/>
</dbReference>
<evidence type="ECO:0008006" key="5">
    <source>
        <dbReference type="Google" id="ProtNLM"/>
    </source>
</evidence>
<sequence length="1923" mass="188560">MAVITGTAGNDTLNGTTGEDQISGLDGNDVLIGGAGADQLIGGAGMDIASYANTATGVTVNLKTGVHTGDAAGDTFSSIEAFAGSTGSDTFVGNGTVITFNAGAGALDTIDYSTSAEAVNVTLGAAFVTTVATGGDAEGNSLVNFERVIGTAFADTLASSTAGHNLVGGAGDDIYLVDNQGVTIVEAVGGGMDEIRTSLATYVMGFANVERLTFTGTGAVNVTGNGADNIITGGAGDDTLFGGIGTDVLIGGIGNDVLIGGADADQLIGGAGMDIASYANTATGVTINLKTGVHAGDAAGDIFDSIEAFAGSTGSDTFVGNGTVITFNAGAGVLDTIDYSTSAEAVNVTLGAAFVTTVAMGGDAEGNSLVNFERVIGTAFADTLASSTAGHNLVGGAGDDIYLVDNQGVTIVEAVGGGMDEIRTSLATYVMGFANVERLTFTGTGAVNVTGNGADNIITGGAGDDTLFGGIGTDVLIGGIGNDVLIGGADADQLIGGAGMDIASYANTATGVTINLKTGVHAGDAAGDIFDSIEAFAGSTGSDTFVGNGTVITFNAGAGVLDTIDYSTSAEAVNVTLGAAFVTTVATGGDAEGNSLVNFERVIGTAFADTLASSTAGHNLVGGAGDDIYLVDNQGVTIVEAVGGGMDEIRTSLATYVMGFANVERLTFTGTGAVNVTGNGADNIITGGAGDDTLFGGIGTDVLIGGIGNDVLIGGADADQLIGGAGMDIASYANTATGVTINLKTGVHAGDAAGDIFDSIEAFAGSTGSDTFVGNGTVITFNAGAGVLDTIDYSTSAEAVNVTLGAAFVTTVATGGDAEGNSLVNFERVIGTAFADTLASSTAGHNLVGGAGDDIYLVDNQGVTIVEAVGGGMDEIRTSLATYVMGFANVERLTFTGTGAVNVTGNGADNIITGGAGDDTLFGGIGTDVLIGGIGNDVLIGGADADQLIGGAGMDIASYANTATGVTINLKTGVHAGDAAGDIFDSIEAFAGSTGSDTFVGNGTVITFNAGAGVLDTIDYSTSAEAVNVTLGAAFVTTVAMGGDAEGNSLVNFERVIGTAFADTLASSTAGHNLVGGAGDDIYLVDNQGVTIVEAVGGGTDEIRTSLTTFSMANYTNIERVTFTGTGAVNLTGGAGDDILTGGAANDILDGAGGNDILIGSGGADQLIGGTGTDTASYANAAAAITLNLKTGVHTGDAAGDTFTGIEAFEGSNFDDTFFSSASADTLNGAAGTLDTIDYSLSSDAVNVDLTTNIVSGGDAAGDVLANFERVVGSSFADTLASSTSGHALVGGAGDDIYLVGNQGVTITEATGGGTDEIRTALATYSMAAFANVERLTFTGTGNATLTGNSGNNVISGGTGNDTLIGGAGADQLIGGAGTDTASYANAAAAITINLKTGVHIGDAAGDTFSSIETFIGSSSKDTFVGNGTAVTFNGGVGTDTVSYSSSAAAVSVILGASGVTTIASGGDAEGNRLISIEQVIGSAFADTLGSTATATQTLQGGGGNDTYVVSSQNIVITESSGAGDDEIRTTATSYSMAAYANVEHLTFTGTGNATLTGNAGDNVISGGTGNDTLIGGAGADQLIGGAGTDTASYANATAAITLDLKTGVHTGDAAGDSFDSIETFIGSNFNDTFFSSASADHLNGGAGTLDTIDYSLSSDAVNINLTTNVVSGGDAMGDVLANFERVVGSSFADTLGSSTSGHALVGGAGDDIYLVDAQGVTITEAAGEGTDEIRTTLTTYSMANDTNVERLTFTGTGNATLTGNTGDNIITGGTGNDTLNGGGGADQLHGGSGDDTLFSGTGDFHLYGDDGSDTLNLILGQGFADGGNDGDTYHVNMALAATIKDTGVGGSDAVYLDRVLSFADLDNMRVGDDLVLQSHADATAGTGYENATVILQDWYAGANSIEFFYLADGTQVSGTLFS</sequence>
<keyword evidence="2" id="KW-0964">Secreted</keyword>
<dbReference type="PRINTS" id="PR00313">
    <property type="entry name" value="CABNDNGRPT"/>
</dbReference>
<dbReference type="InterPro" id="IPR018511">
    <property type="entry name" value="Hemolysin-typ_Ca-bd_CS"/>
</dbReference>
<dbReference type="GO" id="GO:0005576">
    <property type="term" value="C:extracellular region"/>
    <property type="evidence" value="ECO:0007669"/>
    <property type="project" value="UniProtKB-SubCell"/>
</dbReference>
<dbReference type="PANTHER" id="PTHR38340">
    <property type="entry name" value="S-LAYER PROTEIN"/>
    <property type="match status" value="1"/>
</dbReference>
<dbReference type="PANTHER" id="PTHR38340:SF1">
    <property type="entry name" value="S-LAYER PROTEIN"/>
    <property type="match status" value="1"/>
</dbReference>
<dbReference type="Gene3D" id="2.150.10.10">
    <property type="entry name" value="Serralysin-like metalloprotease, C-terminal"/>
    <property type="match status" value="14"/>
</dbReference>
<evidence type="ECO:0000313" key="4">
    <source>
        <dbReference type="Proteomes" id="UP000220927"/>
    </source>
</evidence>
<dbReference type="RefSeq" id="WP_128715527.1">
    <property type="nucleotide sequence ID" value="NZ_CP034998.1"/>
</dbReference>